<organism evidence="5 6">
    <name type="scientific">Candidatus Tenderia electrophaga</name>
    <dbReference type="NCBI Taxonomy" id="1748243"/>
    <lineage>
        <taxon>Bacteria</taxon>
        <taxon>Pseudomonadati</taxon>
        <taxon>Pseudomonadota</taxon>
        <taxon>Gammaproteobacteria</taxon>
        <taxon>Candidatus Tenderiales</taxon>
        <taxon>Candidatus Tenderiaceae</taxon>
        <taxon>Candidatus Tenderia</taxon>
    </lineage>
</organism>
<evidence type="ECO:0000256" key="1">
    <source>
        <dbReference type="ARBA" id="ARBA00006295"/>
    </source>
</evidence>
<dbReference type="InterPro" id="IPR003115">
    <property type="entry name" value="ParB_N"/>
</dbReference>
<dbReference type="Pfam" id="PF02195">
    <property type="entry name" value="ParB_N"/>
    <property type="match status" value="1"/>
</dbReference>
<comment type="similarity">
    <text evidence="1">Belongs to the ParB family.</text>
</comment>
<keyword evidence="2" id="KW-0159">Chromosome partition</keyword>
<dbReference type="KEGG" id="tee:Tel_17015"/>
<feature type="compositionally biased region" description="Basic and acidic residues" evidence="3">
    <location>
        <begin position="265"/>
        <end position="274"/>
    </location>
</feature>
<accession>A0A0S2TIH1</accession>
<evidence type="ECO:0000313" key="6">
    <source>
        <dbReference type="Proteomes" id="UP000055136"/>
    </source>
</evidence>
<geneLocation type="plasmid" evidence="5 6">
    <name>unnamed</name>
</geneLocation>
<name>A0A0S2TIH1_9GAMM</name>
<dbReference type="SMART" id="SM00470">
    <property type="entry name" value="ParB"/>
    <property type="match status" value="1"/>
</dbReference>
<gene>
    <name evidence="5" type="ORF">Tel_17015</name>
</gene>
<dbReference type="InterPro" id="IPR036086">
    <property type="entry name" value="ParB/Sulfiredoxin_sf"/>
</dbReference>
<keyword evidence="5" id="KW-0614">Plasmid</keyword>
<sequence length="358" mass="39783">MSLEQLIAAKRERINQQQQDDRGQIKHEQDYSTEQSHRVEPVNVASVRHDDPDAVVIDIDLIDIHAQVRQEYDSRALEALADDIAAHGQDSPILVRPAGNGRYELVAGERRLRAKRILQRREPDVSAHHKIRATLKALDDEQKTNRQLAENIQREDLKPLEIARALVNQKEVHGYTDAQLADKINKDRSYVTRHLGLLGLSPELQYLIEIDEVKPRPALKHRDKLVQSALDEMPQGLRDQVAQGELTTLAALKARASWQAADGQSAEHESHGGDRALNSGAVPTRVSRAASARASRLSVSMPAAEALADLLGLLAEDMALNPIKVSKQKGKPVRKELLATLETRAQDVLQAYRGKIAS</sequence>
<dbReference type="Pfam" id="PF17762">
    <property type="entry name" value="HTH_ParB"/>
    <property type="match status" value="1"/>
</dbReference>
<dbReference type="Gene3D" id="3.90.1530.30">
    <property type="match status" value="1"/>
</dbReference>
<dbReference type="NCBIfam" id="TIGR00180">
    <property type="entry name" value="parB_part"/>
    <property type="match status" value="1"/>
</dbReference>
<evidence type="ECO:0000256" key="2">
    <source>
        <dbReference type="ARBA" id="ARBA00022829"/>
    </source>
</evidence>
<protein>
    <recommendedName>
        <fullName evidence="4">ParB-like N-terminal domain-containing protein</fullName>
    </recommendedName>
</protein>
<dbReference type="SUPFAM" id="SSF109709">
    <property type="entry name" value="KorB DNA-binding domain-like"/>
    <property type="match status" value="1"/>
</dbReference>
<feature type="region of interest" description="Disordered" evidence="3">
    <location>
        <begin position="260"/>
        <end position="279"/>
    </location>
</feature>
<feature type="domain" description="ParB-like N-terminal" evidence="4">
    <location>
        <begin position="55"/>
        <end position="152"/>
    </location>
</feature>
<dbReference type="GO" id="GO:0007059">
    <property type="term" value="P:chromosome segregation"/>
    <property type="evidence" value="ECO:0007669"/>
    <property type="project" value="UniProtKB-KW"/>
</dbReference>
<dbReference type="InterPro" id="IPR004437">
    <property type="entry name" value="ParB/RepB/Spo0J"/>
</dbReference>
<proteinExistence type="inferred from homology"/>
<feature type="region of interest" description="Disordered" evidence="3">
    <location>
        <begin position="12"/>
        <end position="39"/>
    </location>
</feature>
<evidence type="ECO:0000259" key="4">
    <source>
        <dbReference type="SMART" id="SM00470"/>
    </source>
</evidence>
<dbReference type="AlphaFoldDB" id="A0A0S2TIH1"/>
<reference evidence="5" key="1">
    <citation type="submission" date="2015-10" db="EMBL/GenBank/DDBJ databases">
        <title>Description of Candidatus Tenderia electrophaga gen. nov, sp. nov., an Uncultivated Electroautotroph from a Biocathode Enrichment.</title>
        <authorList>
            <person name="Eddie B.J."/>
            <person name="Malanoski A.P."/>
            <person name="Wang Z."/>
            <person name="Hall R.J."/>
            <person name="Oh S.D."/>
            <person name="Heiner C."/>
            <person name="Lin B."/>
            <person name="Strycharz-Glaven S.M."/>
        </authorList>
    </citation>
    <scope>NUCLEOTIDE SEQUENCE [LARGE SCALE GENOMIC DNA]</scope>
    <source>
        <strain evidence="5">NRL1</strain>
        <plasmid evidence="5">unnamed</plasmid>
    </source>
</reference>
<evidence type="ECO:0000313" key="5">
    <source>
        <dbReference type="EMBL" id="ALP54956.1"/>
    </source>
</evidence>
<dbReference type="Proteomes" id="UP000055136">
    <property type="component" value="Plasmid unnamed"/>
</dbReference>
<keyword evidence="6" id="KW-1185">Reference proteome</keyword>
<dbReference type="GO" id="GO:0003677">
    <property type="term" value="F:DNA binding"/>
    <property type="evidence" value="ECO:0007669"/>
    <property type="project" value="InterPro"/>
</dbReference>
<dbReference type="InterPro" id="IPR041468">
    <property type="entry name" value="HTH_ParB/Spo0J"/>
</dbReference>
<dbReference type="PANTHER" id="PTHR33375">
    <property type="entry name" value="CHROMOSOME-PARTITIONING PROTEIN PARB-RELATED"/>
    <property type="match status" value="1"/>
</dbReference>
<evidence type="ECO:0000256" key="3">
    <source>
        <dbReference type="SAM" id="MobiDB-lite"/>
    </source>
</evidence>
<dbReference type="EMBL" id="CP013100">
    <property type="protein sequence ID" value="ALP54956.1"/>
    <property type="molecule type" value="Genomic_DNA"/>
</dbReference>
<dbReference type="PANTHER" id="PTHR33375:SF1">
    <property type="entry name" value="CHROMOSOME-PARTITIONING PROTEIN PARB-RELATED"/>
    <property type="match status" value="1"/>
</dbReference>
<dbReference type="SUPFAM" id="SSF110849">
    <property type="entry name" value="ParB/Sulfiredoxin"/>
    <property type="match status" value="1"/>
</dbReference>
<dbReference type="Gene3D" id="1.10.10.2830">
    <property type="match status" value="1"/>
</dbReference>
<dbReference type="GO" id="GO:0005694">
    <property type="term" value="C:chromosome"/>
    <property type="evidence" value="ECO:0007669"/>
    <property type="project" value="TreeGrafter"/>
</dbReference>
<dbReference type="InterPro" id="IPR050336">
    <property type="entry name" value="Chromosome_partition/occlusion"/>
</dbReference>